<gene>
    <name evidence="1" type="ORF">PSEBR_m1693</name>
</gene>
<name>F2K6G9_PSEBN</name>
<accession>F2K6G9</accession>
<protein>
    <submittedName>
        <fullName evidence="1">Uncharacterized protein</fullName>
    </submittedName>
</protein>
<organism evidence="1 2">
    <name type="scientific">Pseudomonas brassicacearum (strain NFM421)</name>
    <dbReference type="NCBI Taxonomy" id="994484"/>
    <lineage>
        <taxon>Bacteria</taxon>
        <taxon>Pseudomonadati</taxon>
        <taxon>Pseudomonadota</taxon>
        <taxon>Gammaproteobacteria</taxon>
        <taxon>Pseudomonadales</taxon>
        <taxon>Pseudomonadaceae</taxon>
        <taxon>Pseudomonas</taxon>
    </lineage>
</organism>
<evidence type="ECO:0000313" key="2">
    <source>
        <dbReference type="Proteomes" id="UP000006692"/>
    </source>
</evidence>
<dbReference type="KEGG" id="pba:PSEBR_m1693"/>
<reference evidence="1 2" key="1">
    <citation type="journal article" date="2011" name="J. Bacteriol.">
        <title>Complete genome sequence of a beneficial plant root-associated bacterium, Pseudomonas brassicacearum.</title>
        <authorList>
            <person name="Ortet P."/>
            <person name="Barakat M."/>
            <person name="Lalaouna D."/>
            <person name="Fochesato S."/>
            <person name="Barbe V."/>
            <person name="Vacherie B."/>
            <person name="Santaella C."/>
            <person name="Heulin T."/>
            <person name="Achouak W."/>
        </authorList>
    </citation>
    <scope>NUCLEOTIDE SEQUENCE [LARGE SCALE GENOMIC DNA]</scope>
    <source>
        <strain evidence="1 2">NFM421</strain>
    </source>
</reference>
<proteinExistence type="predicted"/>
<reference key="2">
    <citation type="submission" date="2011-03" db="EMBL/GenBank/DDBJ databases">
        <title>Complete Genome Sequence of a beneficial plant roots-associated bacterium Pseudomonas brassicacearum.</title>
        <authorList>
            <person name="Ortet P."/>
            <person name="Barakat M."/>
            <person name="Lalaouna D."/>
            <person name="Fochesato S."/>
            <person name="Barbe V."/>
            <person name="Santaella C."/>
            <person name="Heulin T."/>
            <person name="Achouak W."/>
        </authorList>
    </citation>
    <scope>NUCLEOTIDE SEQUENCE</scope>
    <source>
        <strain>NFM421</strain>
    </source>
</reference>
<dbReference type="EMBL" id="CP002585">
    <property type="protein sequence ID" value="AEA71896.1"/>
    <property type="molecule type" value="Genomic_DNA"/>
</dbReference>
<dbReference type="HOGENOM" id="CLU_3083697_0_0_6"/>
<dbReference type="Proteomes" id="UP000006692">
    <property type="component" value="Chromosome"/>
</dbReference>
<dbReference type="AlphaFoldDB" id="F2K6G9"/>
<evidence type="ECO:0000313" key="1">
    <source>
        <dbReference type="EMBL" id="AEA71896.1"/>
    </source>
</evidence>
<sequence length="52" mass="6015">MINKHIYLVLLLYLCKVMHRRPKSHCMKLHRANAREEACGQPTGIGQKRSSP</sequence>
<dbReference type="STRING" id="994484.PSEBR_m1693"/>